<feature type="transmembrane region" description="Helical" evidence="2">
    <location>
        <begin position="147"/>
        <end position="168"/>
    </location>
</feature>
<protein>
    <submittedName>
        <fullName evidence="3">Thiamine ABC transporter permease</fullName>
    </submittedName>
</protein>
<keyword evidence="2" id="KW-0812">Transmembrane</keyword>
<dbReference type="Proteomes" id="UP000019753">
    <property type="component" value="Unassembled WGS sequence"/>
</dbReference>
<keyword evidence="2" id="KW-1133">Transmembrane helix</keyword>
<proteinExistence type="predicted"/>
<feature type="compositionally biased region" description="Low complexity" evidence="1">
    <location>
        <begin position="8"/>
        <end position="20"/>
    </location>
</feature>
<dbReference type="InterPro" id="IPR017195">
    <property type="entry name" value="ABC_thiamin-permease_prd"/>
</dbReference>
<sequence>MSGGSGATAGTTTATTSRARSQGERARGPWALRDLLVVAVLGAVFGFLYWALVQAWGGLQVLMGPFGDLAQNALMGGWIVVAPLAIFIVRRPGAGIVAEIAAAFVEFAFLGSPVGPTLLIAGLVQGGGAELAFAVTRYRRYGWPTFLASGVTGVAANFVYAATMFSWWTQDLLALRIGLQLASGLLLCGVLGKLLADALLRTGVLDGFAPGRDAARLEAAARAAADDDAPACEDVRSGA</sequence>
<dbReference type="RefSeq" id="WP_245612458.1">
    <property type="nucleotide sequence ID" value="NZ_AXCW01000077.1"/>
</dbReference>
<feature type="transmembrane region" description="Helical" evidence="2">
    <location>
        <begin position="69"/>
        <end position="89"/>
    </location>
</feature>
<dbReference type="Pfam" id="PF09819">
    <property type="entry name" value="ABC_cobalt"/>
    <property type="match status" value="1"/>
</dbReference>
<dbReference type="EMBL" id="AXCW01000077">
    <property type="protein sequence ID" value="EYR63662.1"/>
    <property type="molecule type" value="Genomic_DNA"/>
</dbReference>
<keyword evidence="4" id="KW-1185">Reference proteome</keyword>
<feature type="transmembrane region" description="Helical" evidence="2">
    <location>
        <begin position="35"/>
        <end position="57"/>
    </location>
</feature>
<organism evidence="3 4">
    <name type="scientific">Actinotalea ferrariae CF5-4</name>
    <dbReference type="NCBI Taxonomy" id="948458"/>
    <lineage>
        <taxon>Bacteria</taxon>
        <taxon>Bacillati</taxon>
        <taxon>Actinomycetota</taxon>
        <taxon>Actinomycetes</taxon>
        <taxon>Micrococcales</taxon>
        <taxon>Cellulomonadaceae</taxon>
        <taxon>Actinotalea</taxon>
    </lineage>
</organism>
<accession>A0A021VX56</accession>
<name>A0A021VX56_9CELL</name>
<feature type="transmembrane region" description="Helical" evidence="2">
    <location>
        <begin position="174"/>
        <end position="196"/>
    </location>
</feature>
<evidence type="ECO:0000256" key="2">
    <source>
        <dbReference type="SAM" id="Phobius"/>
    </source>
</evidence>
<reference evidence="3 4" key="1">
    <citation type="submission" date="2014-01" db="EMBL/GenBank/DDBJ databases">
        <title>Actinotalea ferrariae CF5-4.</title>
        <authorList>
            <person name="Chen F."/>
            <person name="Li Y."/>
            <person name="Wang G."/>
        </authorList>
    </citation>
    <scope>NUCLEOTIDE SEQUENCE [LARGE SCALE GENOMIC DNA]</scope>
    <source>
        <strain evidence="3 4">CF5-4</strain>
    </source>
</reference>
<dbReference type="AlphaFoldDB" id="A0A021VX56"/>
<evidence type="ECO:0000256" key="1">
    <source>
        <dbReference type="SAM" id="MobiDB-lite"/>
    </source>
</evidence>
<gene>
    <name evidence="3" type="ORF">N866_18970</name>
</gene>
<comment type="caution">
    <text evidence="3">The sequence shown here is derived from an EMBL/GenBank/DDBJ whole genome shotgun (WGS) entry which is preliminary data.</text>
</comment>
<keyword evidence="2" id="KW-0472">Membrane</keyword>
<evidence type="ECO:0000313" key="3">
    <source>
        <dbReference type="EMBL" id="EYR63662.1"/>
    </source>
</evidence>
<feature type="region of interest" description="Disordered" evidence="1">
    <location>
        <begin position="1"/>
        <end position="23"/>
    </location>
</feature>
<evidence type="ECO:0000313" key="4">
    <source>
        <dbReference type="Proteomes" id="UP000019753"/>
    </source>
</evidence>